<organism evidence="1">
    <name type="scientific">bioreactor metagenome</name>
    <dbReference type="NCBI Taxonomy" id="1076179"/>
    <lineage>
        <taxon>unclassified sequences</taxon>
        <taxon>metagenomes</taxon>
        <taxon>ecological metagenomes</taxon>
    </lineage>
</organism>
<gene>
    <name evidence="1" type="ORF">SDC9_210287</name>
</gene>
<dbReference type="AlphaFoldDB" id="A0A645JFQ8"/>
<accession>A0A645JFQ8</accession>
<comment type="caution">
    <text evidence="1">The sequence shown here is derived from an EMBL/GenBank/DDBJ whole genome shotgun (WGS) entry which is preliminary data.</text>
</comment>
<reference evidence="1" key="1">
    <citation type="submission" date="2019-08" db="EMBL/GenBank/DDBJ databases">
        <authorList>
            <person name="Kucharzyk K."/>
            <person name="Murdoch R.W."/>
            <person name="Higgins S."/>
            <person name="Loffler F."/>
        </authorList>
    </citation>
    <scope>NUCLEOTIDE SEQUENCE</scope>
</reference>
<sequence>MQPRAISDVVVDAHRERVWFLKNHADIFAQFGHVHAGGKNILAVVQHLALHPHTGHKVVHAVECF</sequence>
<name>A0A645JFQ8_9ZZZZ</name>
<evidence type="ECO:0000313" key="1">
    <source>
        <dbReference type="EMBL" id="MPN62538.1"/>
    </source>
</evidence>
<proteinExistence type="predicted"/>
<protein>
    <submittedName>
        <fullName evidence="1">Uncharacterized protein</fullName>
    </submittedName>
</protein>
<dbReference type="EMBL" id="VSSQ01140684">
    <property type="protein sequence ID" value="MPN62538.1"/>
    <property type="molecule type" value="Genomic_DNA"/>
</dbReference>